<feature type="region of interest" description="Disordered" evidence="2">
    <location>
        <begin position="61"/>
        <end position="93"/>
    </location>
</feature>
<feature type="compositionally biased region" description="Polar residues" evidence="2">
    <location>
        <begin position="491"/>
        <end position="514"/>
    </location>
</feature>
<gene>
    <name evidence="3" type="ORF">SK128_004327</name>
</gene>
<evidence type="ECO:0000256" key="1">
    <source>
        <dbReference type="SAM" id="Coils"/>
    </source>
</evidence>
<feature type="non-terminal residue" evidence="3">
    <location>
        <position position="1"/>
    </location>
</feature>
<reference evidence="3 4" key="1">
    <citation type="submission" date="2023-11" db="EMBL/GenBank/DDBJ databases">
        <title>Halocaridina rubra genome assembly.</title>
        <authorList>
            <person name="Smith C."/>
        </authorList>
    </citation>
    <scope>NUCLEOTIDE SEQUENCE [LARGE SCALE GENOMIC DNA]</scope>
    <source>
        <strain evidence="3">EP-1</strain>
        <tissue evidence="3">Whole</tissue>
    </source>
</reference>
<comment type="caution">
    <text evidence="3">The sequence shown here is derived from an EMBL/GenBank/DDBJ whole genome shotgun (WGS) entry which is preliminary data.</text>
</comment>
<feature type="region of interest" description="Disordered" evidence="2">
    <location>
        <begin position="1"/>
        <end position="42"/>
    </location>
</feature>
<feature type="coiled-coil region" evidence="1">
    <location>
        <begin position="302"/>
        <end position="348"/>
    </location>
</feature>
<evidence type="ECO:0000313" key="3">
    <source>
        <dbReference type="EMBL" id="KAK7075820.1"/>
    </source>
</evidence>
<feature type="compositionally biased region" description="Basic and acidic residues" evidence="2">
    <location>
        <begin position="20"/>
        <end position="42"/>
    </location>
</feature>
<dbReference type="Proteomes" id="UP001381693">
    <property type="component" value="Unassembled WGS sequence"/>
</dbReference>
<organism evidence="3 4">
    <name type="scientific">Halocaridina rubra</name>
    <name type="common">Hawaiian red shrimp</name>
    <dbReference type="NCBI Taxonomy" id="373956"/>
    <lineage>
        <taxon>Eukaryota</taxon>
        <taxon>Metazoa</taxon>
        <taxon>Ecdysozoa</taxon>
        <taxon>Arthropoda</taxon>
        <taxon>Crustacea</taxon>
        <taxon>Multicrustacea</taxon>
        <taxon>Malacostraca</taxon>
        <taxon>Eumalacostraca</taxon>
        <taxon>Eucarida</taxon>
        <taxon>Decapoda</taxon>
        <taxon>Pleocyemata</taxon>
        <taxon>Caridea</taxon>
        <taxon>Atyoidea</taxon>
        <taxon>Atyidae</taxon>
        <taxon>Halocaridina</taxon>
    </lineage>
</organism>
<feature type="coiled-coil region" evidence="1">
    <location>
        <begin position="221"/>
        <end position="255"/>
    </location>
</feature>
<evidence type="ECO:0000256" key="2">
    <source>
        <dbReference type="SAM" id="MobiDB-lite"/>
    </source>
</evidence>
<proteinExistence type="predicted"/>
<feature type="coiled-coil region" evidence="1">
    <location>
        <begin position="373"/>
        <end position="414"/>
    </location>
</feature>
<name>A0AAN9A893_HALRR</name>
<sequence>DEECHEVGQSLMMDYPPPKPSKDEQKLQAMRKVTEEEREKLQSELDQKLKALQDQFKKEYQDAHNKLKQEHTASLNKLKDEEKKRVESSKEEFKNSTEVELKKVIENLKKNFEKDNAEKKAAVLKQLEEKYNAEIEKAKLEFVQDMKDKKGKLQREHEEEMQDLEVELKALYEKEKSNKQSELESLSTSVKRNKIAKAQSAIADMEFSMSEILRERQTTIRREHNKQLAILAEELEKELENAARLAKEEETVEKNAHAAKLIRMKENHDAEILRLQEFYDQSVKTLEMQHVENLSKLKSDFKVELTLQKTDLENKLTELQIEYDKKITDFAEEQIDDSEGKHEELNNTFSRKEGEGNDVQEPNDEGIVKSVLITEEERKYDQILKELKERRKSLENDLEELKNQEAQVRELKNKTILPSSACSKKECIHEAKYNKMKAKYSNLVSRIKSEKAKKDLKKKEDNDCPHSVSYDKTSTEDIVNGSDAGQHSDDLTSSIQSSPQHLSAHGNNLKSMSDASEDEERFASQVLKRYGKFADFGSTRNISHISHSSVGLNIKCSPTKPLTSTPKKAWIEDDLLAHGRRELTKTEKFLKMKNPKYYPASRDLQVDDIRRELFQQSSNYRAQAKIKDTVRRYSLAPAGSLTSDTEESDEPTHDAPSSDFGLDQIL</sequence>
<evidence type="ECO:0000313" key="4">
    <source>
        <dbReference type="Proteomes" id="UP001381693"/>
    </source>
</evidence>
<feature type="compositionally biased region" description="Basic and acidic residues" evidence="2">
    <location>
        <begin position="451"/>
        <end position="464"/>
    </location>
</feature>
<dbReference type="EMBL" id="JAXCGZ010010086">
    <property type="protein sequence ID" value="KAK7075820.1"/>
    <property type="molecule type" value="Genomic_DNA"/>
</dbReference>
<feature type="region of interest" description="Disordered" evidence="2">
    <location>
        <begin position="451"/>
        <end position="517"/>
    </location>
</feature>
<feature type="region of interest" description="Disordered" evidence="2">
    <location>
        <begin position="637"/>
        <end position="666"/>
    </location>
</feature>
<accession>A0AAN9A893</accession>
<protein>
    <submittedName>
        <fullName evidence="3">Uncharacterized protein</fullName>
    </submittedName>
</protein>
<feature type="non-terminal residue" evidence="3">
    <location>
        <position position="666"/>
    </location>
</feature>
<dbReference type="AlphaFoldDB" id="A0AAN9A893"/>
<keyword evidence="1" id="KW-0175">Coiled coil</keyword>
<keyword evidence="4" id="KW-1185">Reference proteome</keyword>